<protein>
    <submittedName>
        <fullName evidence="2">Uncharacterized protein</fullName>
    </submittedName>
</protein>
<proteinExistence type="predicted"/>
<evidence type="ECO:0000313" key="3">
    <source>
        <dbReference type="Proteomes" id="UP001107558"/>
    </source>
</evidence>
<organism evidence="2 3">
    <name type="scientific">Polypedilum vanderplanki</name>
    <name type="common">Sleeping chironomid midge</name>
    <dbReference type="NCBI Taxonomy" id="319348"/>
    <lineage>
        <taxon>Eukaryota</taxon>
        <taxon>Metazoa</taxon>
        <taxon>Ecdysozoa</taxon>
        <taxon>Arthropoda</taxon>
        <taxon>Hexapoda</taxon>
        <taxon>Insecta</taxon>
        <taxon>Pterygota</taxon>
        <taxon>Neoptera</taxon>
        <taxon>Endopterygota</taxon>
        <taxon>Diptera</taxon>
        <taxon>Nematocera</taxon>
        <taxon>Chironomoidea</taxon>
        <taxon>Chironomidae</taxon>
        <taxon>Chironominae</taxon>
        <taxon>Polypedilum</taxon>
        <taxon>Polypedilum</taxon>
    </lineage>
</organism>
<evidence type="ECO:0000313" key="2">
    <source>
        <dbReference type="EMBL" id="KAG5670446.1"/>
    </source>
</evidence>
<name>A0A9J6BM39_POLVA</name>
<feature type="compositionally biased region" description="Basic residues" evidence="1">
    <location>
        <begin position="44"/>
        <end position="56"/>
    </location>
</feature>
<dbReference type="EMBL" id="JADBJN010000003">
    <property type="protein sequence ID" value="KAG5670446.1"/>
    <property type="molecule type" value="Genomic_DNA"/>
</dbReference>
<evidence type="ECO:0000256" key="1">
    <source>
        <dbReference type="SAM" id="MobiDB-lite"/>
    </source>
</evidence>
<feature type="compositionally biased region" description="Polar residues" evidence="1">
    <location>
        <begin position="154"/>
        <end position="188"/>
    </location>
</feature>
<feature type="compositionally biased region" description="Gly residues" evidence="1">
    <location>
        <begin position="272"/>
        <end position="281"/>
    </location>
</feature>
<dbReference type="OrthoDB" id="6247875at2759"/>
<dbReference type="AlphaFoldDB" id="A0A9J6BM39"/>
<feature type="region of interest" description="Disordered" evidence="1">
    <location>
        <begin position="1"/>
        <end position="70"/>
    </location>
</feature>
<feature type="region of interest" description="Disordered" evidence="1">
    <location>
        <begin position="145"/>
        <end position="188"/>
    </location>
</feature>
<dbReference type="Proteomes" id="UP001107558">
    <property type="component" value="Chromosome 3"/>
</dbReference>
<accession>A0A9J6BM39</accession>
<comment type="caution">
    <text evidence="2">The sequence shown here is derived from an EMBL/GenBank/DDBJ whole genome shotgun (WGS) entry which is preliminary data.</text>
</comment>
<keyword evidence="3" id="KW-1185">Reference proteome</keyword>
<reference evidence="2" key="1">
    <citation type="submission" date="2021-03" db="EMBL/GenBank/DDBJ databases">
        <title>Chromosome level genome of the anhydrobiotic midge Polypedilum vanderplanki.</title>
        <authorList>
            <person name="Yoshida Y."/>
            <person name="Kikawada T."/>
            <person name="Gusev O."/>
        </authorList>
    </citation>
    <scope>NUCLEOTIDE SEQUENCE</scope>
    <source>
        <strain evidence="2">NIAS01</strain>
        <tissue evidence="2">Whole body or cell culture</tissue>
    </source>
</reference>
<gene>
    <name evidence="2" type="ORF">PVAND_000710</name>
</gene>
<sequence length="410" mass="45754">MDHPDYKYQPRRKKMKTMCGMNDAITEDDEEKQQSQSQISMPHTTKKSGRRTKKHHVETEENDNDSDKISNYATSCMNYAASYENRAPGISNYSTFPSNFLSNPTAISSQETISSYQSNYNNYYASTAVARKHEQLLQSKFVDSPHSSIDEHQQQQTPPESNVICSTPSSSSNALATRSITPTSSTGTLRELSPSLITAHTVAKEDHMINECAYRNMANISEPNNKDFNLISKYNQESYRVYSTQLHHHHHYHHYAIGTPTQQISNGPSSNGSGGSGNGGGSLINYGNSGYHAYPNAIDDVDVDEMEQYLDNEKYNRKFCYLKPENSSSLTELSPISSSSTTNVAHHSLAHNHDNENLTHIPTIDPIIASQQPIDVTPYAHYQNQVPSATAVSSNATTYPYIGNWVNYSI</sequence>
<feature type="region of interest" description="Disordered" evidence="1">
    <location>
        <begin position="259"/>
        <end position="281"/>
    </location>
</feature>